<evidence type="ECO:0000256" key="4">
    <source>
        <dbReference type="PROSITE-ProRule" id="PRU00175"/>
    </source>
</evidence>
<dbReference type="Pfam" id="PF15870">
    <property type="entry name" value="EloA-BP1"/>
    <property type="match status" value="1"/>
</dbReference>
<proteinExistence type="predicted"/>
<evidence type="ECO:0000256" key="2">
    <source>
        <dbReference type="ARBA" id="ARBA00022771"/>
    </source>
</evidence>
<dbReference type="GO" id="GO:0016567">
    <property type="term" value="P:protein ubiquitination"/>
    <property type="evidence" value="ECO:0007669"/>
    <property type="project" value="TreeGrafter"/>
</dbReference>
<feature type="compositionally biased region" description="Basic and acidic residues" evidence="6">
    <location>
        <begin position="433"/>
        <end position="444"/>
    </location>
</feature>
<dbReference type="InterPro" id="IPR019787">
    <property type="entry name" value="Znf_PHD-finger"/>
</dbReference>
<dbReference type="InterPro" id="IPR011011">
    <property type="entry name" value="Znf_FYVE_PHD"/>
</dbReference>
<feature type="domain" description="RING-type" evidence="7">
    <location>
        <begin position="21"/>
        <end position="60"/>
    </location>
</feature>
<evidence type="ECO:0000256" key="6">
    <source>
        <dbReference type="SAM" id="MobiDB-lite"/>
    </source>
</evidence>
<accession>A0A8T2SSG1</accession>
<dbReference type="OrthoDB" id="21204at2759"/>
<keyword evidence="1" id="KW-0479">Metal-binding</keyword>
<dbReference type="AlphaFoldDB" id="A0A8T2SSG1"/>
<dbReference type="Gene3D" id="3.30.40.10">
    <property type="entry name" value="Zinc/RING finger domain, C3HC4 (zinc finger)"/>
    <property type="match status" value="2"/>
</dbReference>
<gene>
    <name evidence="8" type="ORF">KP509_17G005000</name>
</gene>
<evidence type="ECO:0000256" key="3">
    <source>
        <dbReference type="ARBA" id="ARBA00022833"/>
    </source>
</evidence>
<dbReference type="Pfam" id="PF00628">
    <property type="entry name" value="PHD"/>
    <property type="match status" value="1"/>
</dbReference>
<feature type="coiled-coil region" evidence="5">
    <location>
        <begin position="689"/>
        <end position="716"/>
    </location>
</feature>
<dbReference type="SUPFAM" id="SSF57850">
    <property type="entry name" value="RING/U-box"/>
    <property type="match status" value="1"/>
</dbReference>
<dbReference type="PANTHER" id="PTHR15315">
    <property type="entry name" value="RING FINGER PROTEIN 41, 151"/>
    <property type="match status" value="1"/>
</dbReference>
<keyword evidence="5" id="KW-0175">Coiled coil</keyword>
<evidence type="ECO:0000259" key="7">
    <source>
        <dbReference type="PROSITE" id="PS50089"/>
    </source>
</evidence>
<name>A0A8T2SSG1_CERRI</name>
<feature type="compositionally biased region" description="Basic and acidic residues" evidence="6">
    <location>
        <begin position="451"/>
        <end position="463"/>
    </location>
</feature>
<dbReference type="InterPro" id="IPR031736">
    <property type="entry name" value="REXO1-like_dom"/>
</dbReference>
<reference evidence="8" key="1">
    <citation type="submission" date="2021-08" db="EMBL/GenBank/DDBJ databases">
        <title>WGS assembly of Ceratopteris richardii.</title>
        <authorList>
            <person name="Marchant D.B."/>
            <person name="Chen G."/>
            <person name="Jenkins J."/>
            <person name="Shu S."/>
            <person name="Leebens-Mack J."/>
            <person name="Grimwood J."/>
            <person name="Schmutz J."/>
            <person name="Soltis P."/>
            <person name="Soltis D."/>
            <person name="Chen Z.-H."/>
        </authorList>
    </citation>
    <scope>NUCLEOTIDE SEQUENCE</scope>
    <source>
        <strain evidence="8">Whitten #5841</strain>
        <tissue evidence="8">Leaf</tissue>
    </source>
</reference>
<sequence length="1256" mass="139279">MIATAQHQDMTLDMKRTSEQCGICCIPISTRGVLDCCSDIFCFSCIDTWSAFTNVCPVCKLQFNHITFVPVEDEEDASDIEIQETFFDFLGQERTDSWIDDTEEDGILSFPSYFIEEDAVVCLDGDGCRVRTGLSEEDKEPGLEDTSVACDSCDCWYHAVCVGYKPDSQGARSWICPRCVGTGVLNLFKFPPPSNHLLVKNKSVPTDKDGLLTFVDEGETAVVVSMDAARFNHTLDKRTDEAALRTSNEGGIEKSLDGSCQIDYVQAKKNSEGLSASDVCAESGRIAIQSSNLSQPETSVVEDVDSQLHATTDNFLTCVDDNEETGARCSMPSASGNEDPILDNPTASLNHVPLVNSEESTCKTIEPPPPRVEKFFSTSLIACKQPPSQSSEACSSNQNVGNAMDRLKIARDRKQTNASKESKIVNQTADFVNRQERLSKRPEPEGSLSEKQQRDPKKLKSEQRGPPLIKSLKLQTGSLKENASSAIPVQASGKEIIMKLVKEDLNESNMSDSYLSMPSKYDGLSVQDILKPKSESMNELTELVQNPVACHRRIVPPRANANNATDGTNEGVRTRKIIYRGSVLDENVSRIINEMRKQLKREEISFGVSGDISKVDVTDEKFFRAFKTAIQSTQLNLGLHHQPPTKKAVLPKPRSKQDLSRQSLMKKLYGGSGKRRQTWDRDWDISFWREKVTREKKEAQSSKTLLEQEMANIEAVKQVLKASSRADLESLKGRVYLADTSLLPRNEDIKPLSEKNIAKSDSHKVHKGKPVGNLKVGDKVSKHVVSREVHCTEVSDGNQPLKTDKQKWALQVLARKTGQSAKSQRKNESLLAGLPMHMRPVLEYFRRSKVPTATRQVQLDRFVEHFLQQLSIESIGDNSECQAAISAAVDKEKEIYDKSNSKGVYINLCVQALASIPKFGSSNEESTSAVTATESSSLLPMKSSGGELVEAPDNEDSAVLSAWKAAGLVSEDSPPGSPCIQHEQIGTVDVCSKDFEDQDDCRRNLSDVGNISALNPSHCVETLDSSISNLGRDTNADEQENIQCGEIQVGGEELPMSATPIGNQSIDLETVQENREPGAERIITTGSQQHEEKSFEQFTSLEIKLIQEGDLQETEQNCSVDMFQTQESDGEILSVNQGQQAHMNQEQPSDSVHEELVQGPVAGVKIEMESDSKERANQIFKQVESYVKEHIRPLHRSRIITSEQYKWAVGKTTNKVMLHHLHAESADFLITEGEKVRRLAEQYLKLYSERISPGKH</sequence>
<dbReference type="Proteomes" id="UP000825935">
    <property type="component" value="Chromosome 17"/>
</dbReference>
<evidence type="ECO:0000313" key="8">
    <source>
        <dbReference type="EMBL" id="KAH7372451.1"/>
    </source>
</evidence>
<evidence type="ECO:0000256" key="5">
    <source>
        <dbReference type="SAM" id="Coils"/>
    </source>
</evidence>
<dbReference type="GO" id="GO:0008270">
    <property type="term" value="F:zinc ion binding"/>
    <property type="evidence" value="ECO:0007669"/>
    <property type="project" value="UniProtKB-KW"/>
</dbReference>
<feature type="region of interest" description="Disordered" evidence="6">
    <location>
        <begin position="413"/>
        <end position="469"/>
    </location>
</feature>
<dbReference type="InterPro" id="IPR013083">
    <property type="entry name" value="Znf_RING/FYVE/PHD"/>
</dbReference>
<dbReference type="GO" id="GO:0061630">
    <property type="term" value="F:ubiquitin protein ligase activity"/>
    <property type="evidence" value="ECO:0007669"/>
    <property type="project" value="TreeGrafter"/>
</dbReference>
<evidence type="ECO:0000256" key="1">
    <source>
        <dbReference type="ARBA" id="ARBA00022723"/>
    </source>
</evidence>
<organism evidence="8 9">
    <name type="scientific">Ceratopteris richardii</name>
    <name type="common">Triangle waterfern</name>
    <dbReference type="NCBI Taxonomy" id="49495"/>
    <lineage>
        <taxon>Eukaryota</taxon>
        <taxon>Viridiplantae</taxon>
        <taxon>Streptophyta</taxon>
        <taxon>Embryophyta</taxon>
        <taxon>Tracheophyta</taxon>
        <taxon>Polypodiopsida</taxon>
        <taxon>Polypodiidae</taxon>
        <taxon>Polypodiales</taxon>
        <taxon>Pteridineae</taxon>
        <taxon>Pteridaceae</taxon>
        <taxon>Parkerioideae</taxon>
        <taxon>Ceratopteris</taxon>
    </lineage>
</organism>
<dbReference type="InterPro" id="IPR001841">
    <property type="entry name" value="Znf_RING"/>
</dbReference>
<feature type="compositionally biased region" description="Basic and acidic residues" evidence="6">
    <location>
        <begin position="413"/>
        <end position="423"/>
    </location>
</feature>
<dbReference type="SMART" id="SM00249">
    <property type="entry name" value="PHD"/>
    <property type="match status" value="1"/>
</dbReference>
<keyword evidence="3" id="KW-0862">Zinc</keyword>
<keyword evidence="9" id="KW-1185">Reference proteome</keyword>
<dbReference type="InterPro" id="IPR001965">
    <property type="entry name" value="Znf_PHD"/>
</dbReference>
<comment type="caution">
    <text evidence="8">The sequence shown here is derived from an EMBL/GenBank/DDBJ whole genome shotgun (WGS) entry which is preliminary data.</text>
</comment>
<evidence type="ECO:0000313" key="9">
    <source>
        <dbReference type="Proteomes" id="UP000825935"/>
    </source>
</evidence>
<dbReference type="PANTHER" id="PTHR15315:SF26">
    <property type="entry name" value="E3 UBIQUITIN-PROTEIN LIGASE NRDP1"/>
    <property type="match status" value="1"/>
</dbReference>
<dbReference type="OMA" id="SAWHRDW"/>
<dbReference type="SUPFAM" id="SSF57903">
    <property type="entry name" value="FYVE/PHD zinc finger"/>
    <property type="match status" value="1"/>
</dbReference>
<keyword evidence="2 4" id="KW-0863">Zinc-finger</keyword>
<dbReference type="EMBL" id="CM035422">
    <property type="protein sequence ID" value="KAH7372451.1"/>
    <property type="molecule type" value="Genomic_DNA"/>
</dbReference>
<dbReference type="PROSITE" id="PS50089">
    <property type="entry name" value="ZF_RING_2"/>
    <property type="match status" value="1"/>
</dbReference>
<protein>
    <recommendedName>
        <fullName evidence="7">RING-type domain-containing protein</fullName>
    </recommendedName>
</protein>